<accession>A0A5M3WFB3</accession>
<comment type="caution">
    <text evidence="9">The sequence shown here is derived from an EMBL/GenBank/DDBJ whole genome shotgun (WGS) entry which is preliminary data.</text>
</comment>
<dbReference type="GO" id="GO:0005886">
    <property type="term" value="C:plasma membrane"/>
    <property type="evidence" value="ECO:0007669"/>
    <property type="project" value="UniProtKB-SubCell"/>
</dbReference>
<dbReference type="SUPFAM" id="SSF161098">
    <property type="entry name" value="MetI-like"/>
    <property type="match status" value="1"/>
</dbReference>
<evidence type="ECO:0000259" key="8">
    <source>
        <dbReference type="PROSITE" id="PS50928"/>
    </source>
</evidence>
<evidence type="ECO:0000313" key="10">
    <source>
        <dbReference type="Proteomes" id="UP000331127"/>
    </source>
</evidence>
<keyword evidence="6 7" id="KW-0472">Membrane</keyword>
<dbReference type="GO" id="GO:0055085">
    <property type="term" value="P:transmembrane transport"/>
    <property type="evidence" value="ECO:0007669"/>
    <property type="project" value="InterPro"/>
</dbReference>
<evidence type="ECO:0000256" key="1">
    <source>
        <dbReference type="ARBA" id="ARBA00004651"/>
    </source>
</evidence>
<feature type="transmembrane region" description="Helical" evidence="7">
    <location>
        <begin position="158"/>
        <end position="180"/>
    </location>
</feature>
<protein>
    <submittedName>
        <fullName evidence="9">Sugar ABC transporter permease</fullName>
    </submittedName>
</protein>
<reference evidence="9 10" key="1">
    <citation type="submission" date="2019-10" db="EMBL/GenBank/DDBJ databases">
        <title>Whole genome shotgun sequence of Acrocarpospora macrocephala NBRC 16266.</title>
        <authorList>
            <person name="Ichikawa N."/>
            <person name="Kimura A."/>
            <person name="Kitahashi Y."/>
            <person name="Komaki H."/>
            <person name="Oguchi A."/>
        </authorList>
    </citation>
    <scope>NUCLEOTIDE SEQUENCE [LARGE SCALE GENOMIC DNA]</scope>
    <source>
        <strain evidence="9 10">NBRC 16266</strain>
    </source>
</reference>
<keyword evidence="3" id="KW-1003">Cell membrane</keyword>
<comment type="similarity">
    <text evidence="7">Belongs to the binding-protein-dependent transport system permease family.</text>
</comment>
<sequence>MKAAPRHTPPRVPGVHRAEPPALRRLRRVPSHVTLLLVCGLWAVPVLGLFVNSFRTAYDVAGSGWWHAFTDGGALTFENYRQVLTANHLGDAFLNSLLVTFPAVTVLMCVGSVAAFALARISFPGRAAVTAVILALAVVPIQVTLAPVLRLYNSAHLAGTFAGVWLVHVGLALPFAIYLLRSFFAALPRDLFEASELDGATMLEMFLRIAIPLARPALASVAIFQVIWIWNDLLVALIFLGGDPTVAPLTVSIANLVNTSTGQGAELLTAAAFISMSLPMLIFVFLQRFFVRGLLAGALK</sequence>
<evidence type="ECO:0000256" key="4">
    <source>
        <dbReference type="ARBA" id="ARBA00022692"/>
    </source>
</evidence>
<name>A0A5M3WFB3_9ACTN</name>
<evidence type="ECO:0000256" key="5">
    <source>
        <dbReference type="ARBA" id="ARBA00022989"/>
    </source>
</evidence>
<feature type="transmembrane region" description="Helical" evidence="7">
    <location>
        <begin position="33"/>
        <end position="51"/>
    </location>
</feature>
<evidence type="ECO:0000256" key="2">
    <source>
        <dbReference type="ARBA" id="ARBA00022448"/>
    </source>
</evidence>
<feature type="transmembrane region" description="Helical" evidence="7">
    <location>
        <begin position="267"/>
        <end position="286"/>
    </location>
</feature>
<evidence type="ECO:0000256" key="3">
    <source>
        <dbReference type="ARBA" id="ARBA00022475"/>
    </source>
</evidence>
<keyword evidence="2 7" id="KW-0813">Transport</keyword>
<organism evidence="9 10">
    <name type="scientific">Acrocarpospora macrocephala</name>
    <dbReference type="NCBI Taxonomy" id="150177"/>
    <lineage>
        <taxon>Bacteria</taxon>
        <taxon>Bacillati</taxon>
        <taxon>Actinomycetota</taxon>
        <taxon>Actinomycetes</taxon>
        <taxon>Streptosporangiales</taxon>
        <taxon>Streptosporangiaceae</taxon>
        <taxon>Acrocarpospora</taxon>
    </lineage>
</organism>
<keyword evidence="4 7" id="KW-0812">Transmembrane</keyword>
<feature type="domain" description="ABC transmembrane type-1" evidence="8">
    <location>
        <begin position="93"/>
        <end position="286"/>
    </location>
</feature>
<keyword evidence="5 7" id="KW-1133">Transmembrane helix</keyword>
<dbReference type="PANTHER" id="PTHR43744">
    <property type="entry name" value="ABC TRANSPORTER PERMEASE PROTEIN MG189-RELATED-RELATED"/>
    <property type="match status" value="1"/>
</dbReference>
<dbReference type="InterPro" id="IPR000515">
    <property type="entry name" value="MetI-like"/>
</dbReference>
<comment type="subcellular location">
    <subcellularLocation>
        <location evidence="1 7">Cell membrane</location>
        <topology evidence="1 7">Multi-pass membrane protein</topology>
    </subcellularLocation>
</comment>
<dbReference type="AlphaFoldDB" id="A0A5M3WFB3"/>
<dbReference type="Gene3D" id="1.10.3720.10">
    <property type="entry name" value="MetI-like"/>
    <property type="match status" value="1"/>
</dbReference>
<proteinExistence type="inferred from homology"/>
<dbReference type="PROSITE" id="PS50928">
    <property type="entry name" value="ABC_TM1"/>
    <property type="match status" value="1"/>
</dbReference>
<feature type="transmembrane region" description="Helical" evidence="7">
    <location>
        <begin position="131"/>
        <end position="152"/>
    </location>
</feature>
<dbReference type="EMBL" id="BLAE01000004">
    <property type="protein sequence ID" value="GES06950.1"/>
    <property type="molecule type" value="Genomic_DNA"/>
</dbReference>
<feature type="transmembrane region" description="Helical" evidence="7">
    <location>
        <begin position="97"/>
        <end position="119"/>
    </location>
</feature>
<dbReference type="Proteomes" id="UP000331127">
    <property type="component" value="Unassembled WGS sequence"/>
</dbReference>
<evidence type="ECO:0000313" key="9">
    <source>
        <dbReference type="EMBL" id="GES06950.1"/>
    </source>
</evidence>
<dbReference type="Pfam" id="PF00528">
    <property type="entry name" value="BPD_transp_1"/>
    <property type="match status" value="1"/>
</dbReference>
<dbReference type="PANTHER" id="PTHR43744:SF4">
    <property type="entry name" value="OSMOPROTECTIVE COMPOUNDS UPTAKE PERMEASE PROTEIN GGTD"/>
    <property type="match status" value="1"/>
</dbReference>
<keyword evidence="10" id="KW-1185">Reference proteome</keyword>
<feature type="transmembrane region" description="Helical" evidence="7">
    <location>
        <begin position="217"/>
        <end position="240"/>
    </location>
</feature>
<evidence type="ECO:0000256" key="6">
    <source>
        <dbReference type="ARBA" id="ARBA00023136"/>
    </source>
</evidence>
<gene>
    <name evidence="9" type="ORF">Amac_005450</name>
</gene>
<dbReference type="InterPro" id="IPR035906">
    <property type="entry name" value="MetI-like_sf"/>
</dbReference>
<dbReference type="CDD" id="cd06261">
    <property type="entry name" value="TM_PBP2"/>
    <property type="match status" value="1"/>
</dbReference>
<evidence type="ECO:0000256" key="7">
    <source>
        <dbReference type="RuleBase" id="RU363032"/>
    </source>
</evidence>